<evidence type="ECO:0000313" key="2">
    <source>
        <dbReference type="EMBL" id="MFD1228977.1"/>
    </source>
</evidence>
<feature type="region of interest" description="Disordered" evidence="1">
    <location>
        <begin position="123"/>
        <end position="142"/>
    </location>
</feature>
<evidence type="ECO:0000313" key="3">
    <source>
        <dbReference type="Proteomes" id="UP001597263"/>
    </source>
</evidence>
<organism evidence="2 3">
    <name type="scientific">Pseudochrobactrum kiredjianiae</name>
    <dbReference type="NCBI Taxonomy" id="386305"/>
    <lineage>
        <taxon>Bacteria</taxon>
        <taxon>Pseudomonadati</taxon>
        <taxon>Pseudomonadota</taxon>
        <taxon>Alphaproteobacteria</taxon>
        <taxon>Hyphomicrobiales</taxon>
        <taxon>Brucellaceae</taxon>
        <taxon>Pseudochrobactrum</taxon>
    </lineage>
</organism>
<proteinExistence type="predicted"/>
<name>A0ABW3V8L0_9HYPH</name>
<evidence type="ECO:0000256" key="1">
    <source>
        <dbReference type="SAM" id="MobiDB-lite"/>
    </source>
</evidence>
<gene>
    <name evidence="2" type="ORF">ACFQ35_17680</name>
</gene>
<comment type="caution">
    <text evidence="2">The sequence shown here is derived from an EMBL/GenBank/DDBJ whole genome shotgun (WGS) entry which is preliminary data.</text>
</comment>
<keyword evidence="3" id="KW-1185">Reference proteome</keyword>
<dbReference type="Proteomes" id="UP001597263">
    <property type="component" value="Unassembled WGS sequence"/>
</dbReference>
<protein>
    <recommendedName>
        <fullName evidence="4">Terminase small subunit</fullName>
    </recommendedName>
</protein>
<evidence type="ECO:0008006" key="4">
    <source>
        <dbReference type="Google" id="ProtNLM"/>
    </source>
</evidence>
<dbReference type="RefSeq" id="WP_289385930.1">
    <property type="nucleotide sequence ID" value="NZ_JAUCBM010000001.1"/>
</dbReference>
<accession>A0ABW3V8L0</accession>
<dbReference type="EMBL" id="JBHTMA010000040">
    <property type="protein sequence ID" value="MFD1228977.1"/>
    <property type="molecule type" value="Genomic_DNA"/>
</dbReference>
<reference evidence="3" key="1">
    <citation type="journal article" date="2019" name="Int. J. Syst. Evol. Microbiol.">
        <title>The Global Catalogue of Microorganisms (GCM) 10K type strain sequencing project: providing services to taxonomists for standard genome sequencing and annotation.</title>
        <authorList>
            <consortium name="The Broad Institute Genomics Platform"/>
            <consortium name="The Broad Institute Genome Sequencing Center for Infectious Disease"/>
            <person name="Wu L."/>
            <person name="Ma J."/>
        </authorList>
    </citation>
    <scope>NUCLEOTIDE SEQUENCE [LARGE SCALE GENOMIC DNA]</scope>
    <source>
        <strain evidence="3">CCUG 49584</strain>
    </source>
</reference>
<sequence>MEKNGAGEPMPENKETIEPQKSVMLERLQAAYRLQRRYQVAPQDIAFLLGLKPDIYRNRLKKAGLDITATGLPVLDIEDLLIKINTELQSFSKADGLPEKSAVEALAALAKAVKSISELSKETRLAQVGDQPEPASEAGGVKPEDVREALSIISARITELRTV</sequence>